<dbReference type="SUPFAM" id="SSF52151">
    <property type="entry name" value="FabD/lysophospholipase-like"/>
    <property type="match status" value="1"/>
</dbReference>
<evidence type="ECO:0000313" key="12">
    <source>
        <dbReference type="Proteomes" id="UP000037136"/>
    </source>
</evidence>
<sequence>MATFVQVLSDIALDVASTFSSPESQSVALERWASDTLSGYQPVKVPCPAQRPRIRAASTISPQEREWLYRRRRQTIPHIRDLFRRIDIPGFNSDRYLQADRRSTSLPNIGIAISGGGYRAMLTGAGTLSAWDSRTQNSMGRGGLGGLLQSTTYLSGLSGGSWLVGSIYANNFTSIQQTLQSSTTWRLETNLLGYTTSSKSFGANLVACKSWPARLVSLSRFAVIADVLCASAASSIKDRLKEIIATVMQKNKAGFATSLADYWGRAISYQIIDAPGGGPGLTFSSVASQPSFASGNWPLPLIVAVGASPGLSPLPINSTSFEFSPWEMGSYDDSLNGFAPLKYVGSRFETGTVPPNEQCVNGFDNIGFVMGSSSFLFNQALDGLKKPDPSGTVIPSSLTRNPTFKALRPKISQLINFLSSIVSLEGAFWAPNPFKGWNLYGNPTARSDRLSLVDGAEDGQTIPVQPHLITDRQVDVVFAVDAAADTQLNWPNGEALVGTYRRSVQLRSRKMGFPSVPGQDTFVNLGLNARPTFFGCDAANLTAPSPLIIYLPNAPYLTFSNVSTLTKLAFSPDERDALIENGRAMATQLNSALDPNWPVCVGCAILSRSFDRTGLRVPDSCRKCFRKYCWNGQIDEREPALYQPSVLSLRNMS</sequence>
<dbReference type="AlphaFoldDB" id="A0A2A9PJ43"/>
<dbReference type="Proteomes" id="UP000037136">
    <property type="component" value="Unassembled WGS sequence"/>
</dbReference>
<dbReference type="GO" id="GO:0004622">
    <property type="term" value="F:phosphatidylcholine lysophospholipase activity"/>
    <property type="evidence" value="ECO:0007669"/>
    <property type="project" value="UniProtKB-EC"/>
</dbReference>
<keyword evidence="7" id="KW-0325">Glycoprotein</keyword>
<evidence type="ECO:0000256" key="9">
    <source>
        <dbReference type="RuleBase" id="RU362103"/>
    </source>
</evidence>
<evidence type="ECO:0000256" key="1">
    <source>
        <dbReference type="ARBA" id="ARBA00008780"/>
    </source>
</evidence>
<evidence type="ECO:0000256" key="6">
    <source>
        <dbReference type="ARBA" id="ARBA00023098"/>
    </source>
</evidence>
<accession>A0A2A9PJ43</accession>
<name>A0A2A9PJ43_OPHUN</name>
<dbReference type="GO" id="GO:0046475">
    <property type="term" value="P:glycerophospholipid catabolic process"/>
    <property type="evidence" value="ECO:0007669"/>
    <property type="project" value="TreeGrafter"/>
</dbReference>
<keyword evidence="5 8" id="KW-0442">Lipid degradation</keyword>
<comment type="similarity">
    <text evidence="1 9">Belongs to the lysophospholipase family.</text>
</comment>
<reference evidence="11 12" key="2">
    <citation type="journal article" date="2017" name="Sci. Rep.">
        <title>Ant-infecting Ophiocordyceps genomes reveal a high diversity of potential behavioral manipulation genes and a possible major role for enterotoxins.</title>
        <authorList>
            <person name="de Bekker C."/>
            <person name="Ohm R.A."/>
            <person name="Evans H.C."/>
            <person name="Brachmann A."/>
            <person name="Hughes D.P."/>
        </authorList>
    </citation>
    <scope>NUCLEOTIDE SEQUENCE [LARGE SCALE GENOMIC DNA]</scope>
    <source>
        <strain evidence="11 12">SC16a</strain>
    </source>
</reference>
<dbReference type="PROSITE" id="PS51210">
    <property type="entry name" value="PLA2C"/>
    <property type="match status" value="1"/>
</dbReference>
<organism evidence="11 12">
    <name type="scientific">Ophiocordyceps unilateralis</name>
    <name type="common">Zombie-ant fungus</name>
    <name type="synonym">Torrubia unilateralis</name>
    <dbReference type="NCBI Taxonomy" id="268505"/>
    <lineage>
        <taxon>Eukaryota</taxon>
        <taxon>Fungi</taxon>
        <taxon>Dikarya</taxon>
        <taxon>Ascomycota</taxon>
        <taxon>Pezizomycotina</taxon>
        <taxon>Sordariomycetes</taxon>
        <taxon>Hypocreomycetidae</taxon>
        <taxon>Hypocreales</taxon>
        <taxon>Ophiocordycipitaceae</taxon>
        <taxon>Ophiocordyceps</taxon>
    </lineage>
</organism>
<dbReference type="GO" id="GO:0005829">
    <property type="term" value="C:cytosol"/>
    <property type="evidence" value="ECO:0007669"/>
    <property type="project" value="TreeGrafter"/>
</dbReference>
<dbReference type="Pfam" id="PF01735">
    <property type="entry name" value="PLA2_B"/>
    <property type="match status" value="2"/>
</dbReference>
<keyword evidence="3" id="KW-0732">Signal</keyword>
<reference evidence="11 12" key="1">
    <citation type="journal article" date="2015" name="BMC Genomics">
        <title>Gene expression during zombie ant biting behavior reflects the complexity underlying fungal parasitic behavioral manipulation.</title>
        <authorList>
            <person name="de Bekker C."/>
            <person name="Ohm R.A."/>
            <person name="Loreto R.G."/>
            <person name="Sebastian A."/>
            <person name="Albert I."/>
            <person name="Merrow M."/>
            <person name="Brachmann A."/>
            <person name="Hughes D.P."/>
        </authorList>
    </citation>
    <scope>NUCLEOTIDE SEQUENCE [LARGE SCALE GENOMIC DNA]</scope>
    <source>
        <strain evidence="11 12">SC16a</strain>
    </source>
</reference>
<dbReference type="PANTHER" id="PTHR10728">
    <property type="entry name" value="CYTOSOLIC PHOSPHOLIPASE A2"/>
    <property type="match status" value="1"/>
</dbReference>
<dbReference type="EC" id="3.1.1.5" evidence="2 9"/>
<protein>
    <recommendedName>
        <fullName evidence="2 9">Lysophospholipase</fullName>
        <ecNumber evidence="2 9">3.1.1.5</ecNumber>
    </recommendedName>
</protein>
<dbReference type="PANTHER" id="PTHR10728:SF33">
    <property type="entry name" value="LYSOPHOSPHOLIPASE 1-RELATED"/>
    <property type="match status" value="1"/>
</dbReference>
<dbReference type="EMBL" id="LAZP02000101">
    <property type="protein sequence ID" value="PFH60903.1"/>
    <property type="molecule type" value="Genomic_DNA"/>
</dbReference>
<dbReference type="Gene3D" id="3.40.1090.10">
    <property type="entry name" value="Cytosolic phospholipase A2 catalytic domain"/>
    <property type="match status" value="1"/>
</dbReference>
<dbReference type="GO" id="GO:0005783">
    <property type="term" value="C:endoplasmic reticulum"/>
    <property type="evidence" value="ECO:0007669"/>
    <property type="project" value="TreeGrafter"/>
</dbReference>
<dbReference type="InterPro" id="IPR002642">
    <property type="entry name" value="LysoPLipase_cat_dom"/>
</dbReference>
<dbReference type="OrthoDB" id="4084751at2759"/>
<evidence type="ECO:0000256" key="8">
    <source>
        <dbReference type="PROSITE-ProRule" id="PRU00555"/>
    </source>
</evidence>
<dbReference type="InterPro" id="IPR016035">
    <property type="entry name" value="Acyl_Trfase/lysoPLipase"/>
</dbReference>
<evidence type="ECO:0000256" key="4">
    <source>
        <dbReference type="ARBA" id="ARBA00022801"/>
    </source>
</evidence>
<evidence type="ECO:0000313" key="11">
    <source>
        <dbReference type="EMBL" id="PFH60903.1"/>
    </source>
</evidence>
<keyword evidence="4 8" id="KW-0378">Hydrolase</keyword>
<evidence type="ECO:0000256" key="7">
    <source>
        <dbReference type="ARBA" id="ARBA00023180"/>
    </source>
</evidence>
<evidence type="ECO:0000256" key="3">
    <source>
        <dbReference type="ARBA" id="ARBA00022729"/>
    </source>
</evidence>
<feature type="domain" description="PLA2c" evidence="10">
    <location>
        <begin position="46"/>
        <end position="635"/>
    </location>
</feature>
<proteinExistence type="inferred from homology"/>
<comment type="caution">
    <text evidence="11">The sequence shown here is derived from an EMBL/GenBank/DDBJ whole genome shotgun (WGS) entry which is preliminary data.</text>
</comment>
<keyword evidence="12" id="KW-1185">Reference proteome</keyword>
<evidence type="ECO:0000256" key="2">
    <source>
        <dbReference type="ARBA" id="ARBA00013274"/>
    </source>
</evidence>
<comment type="catalytic activity">
    <reaction evidence="9">
        <text>a 1-acyl-sn-glycero-3-phosphocholine + H2O = sn-glycerol 3-phosphocholine + a fatty acid + H(+)</text>
        <dbReference type="Rhea" id="RHEA:15177"/>
        <dbReference type="ChEBI" id="CHEBI:15377"/>
        <dbReference type="ChEBI" id="CHEBI:15378"/>
        <dbReference type="ChEBI" id="CHEBI:16870"/>
        <dbReference type="ChEBI" id="CHEBI:28868"/>
        <dbReference type="ChEBI" id="CHEBI:58168"/>
        <dbReference type="EC" id="3.1.1.5"/>
    </reaction>
</comment>
<dbReference type="GO" id="GO:0004623">
    <property type="term" value="F:phospholipase A2 activity"/>
    <property type="evidence" value="ECO:0007669"/>
    <property type="project" value="TreeGrafter"/>
</dbReference>
<dbReference type="STRING" id="268505.A0A2A9PJ43"/>
<gene>
    <name evidence="11" type="ORF">XA68_10148</name>
</gene>
<evidence type="ECO:0000256" key="5">
    <source>
        <dbReference type="ARBA" id="ARBA00022963"/>
    </source>
</evidence>
<dbReference type="SMART" id="SM00022">
    <property type="entry name" value="PLAc"/>
    <property type="match status" value="1"/>
</dbReference>
<keyword evidence="6 8" id="KW-0443">Lipid metabolism</keyword>
<evidence type="ECO:0000259" key="10">
    <source>
        <dbReference type="PROSITE" id="PS51210"/>
    </source>
</evidence>